<comment type="catalytic activity">
    <reaction evidence="8">
        <text>ATP + H2O = ADP + phosphate + H(+)</text>
        <dbReference type="Rhea" id="RHEA:13065"/>
        <dbReference type="ChEBI" id="CHEBI:15377"/>
        <dbReference type="ChEBI" id="CHEBI:15378"/>
        <dbReference type="ChEBI" id="CHEBI:30616"/>
        <dbReference type="ChEBI" id="CHEBI:43474"/>
        <dbReference type="ChEBI" id="CHEBI:456216"/>
        <dbReference type="EC" id="5.6.2.4"/>
    </reaction>
</comment>
<dbReference type="EC" id="5.6.2.4" evidence="7"/>
<dbReference type="Pfam" id="PF00580">
    <property type="entry name" value="UvrD-helicase"/>
    <property type="match status" value="2"/>
</dbReference>
<dbReference type="Gene3D" id="1.10.486.10">
    <property type="entry name" value="PCRA, domain 4"/>
    <property type="match status" value="1"/>
</dbReference>
<dbReference type="InterPro" id="IPR014017">
    <property type="entry name" value="DNA_helicase_UvrD-like_C"/>
</dbReference>
<evidence type="ECO:0000256" key="7">
    <source>
        <dbReference type="ARBA" id="ARBA00034808"/>
    </source>
</evidence>
<evidence type="ECO:0000259" key="11">
    <source>
        <dbReference type="PROSITE" id="PS51217"/>
    </source>
</evidence>
<dbReference type="InterPro" id="IPR000212">
    <property type="entry name" value="DNA_helicase_UvrD/REP"/>
</dbReference>
<evidence type="ECO:0000259" key="10">
    <source>
        <dbReference type="PROSITE" id="PS51198"/>
    </source>
</evidence>
<keyword evidence="2 9" id="KW-0378">Hydrolase</keyword>
<evidence type="ECO:0000256" key="3">
    <source>
        <dbReference type="ARBA" id="ARBA00022806"/>
    </source>
</evidence>
<keyword evidence="5" id="KW-0413">Isomerase</keyword>
<dbReference type="InterPro" id="IPR014016">
    <property type="entry name" value="UvrD-like_ATP-bd"/>
</dbReference>
<dbReference type="Gene3D" id="3.40.50.300">
    <property type="entry name" value="P-loop containing nucleotide triphosphate hydrolases"/>
    <property type="match status" value="3"/>
</dbReference>
<dbReference type="PANTHER" id="PTHR11070">
    <property type="entry name" value="UVRD / RECB / PCRA DNA HELICASE FAMILY MEMBER"/>
    <property type="match status" value="1"/>
</dbReference>
<feature type="domain" description="UvrD-like helicase ATP-binding" evidence="10">
    <location>
        <begin position="13"/>
        <end position="234"/>
    </location>
</feature>
<dbReference type="InterPro" id="IPR027417">
    <property type="entry name" value="P-loop_NTPase"/>
</dbReference>
<gene>
    <name evidence="12" type="ORF">ACFQWG_02410</name>
</gene>
<protein>
    <recommendedName>
        <fullName evidence="7">DNA 3'-5' helicase</fullName>
        <ecNumber evidence="7">5.6.2.4</ecNumber>
    </recommendedName>
</protein>
<dbReference type="EMBL" id="JBHTEF010000001">
    <property type="protein sequence ID" value="MFC7580075.1"/>
    <property type="molecule type" value="Genomic_DNA"/>
</dbReference>
<proteinExistence type="predicted"/>
<keyword evidence="13" id="KW-1185">Reference proteome</keyword>
<evidence type="ECO:0000256" key="4">
    <source>
        <dbReference type="ARBA" id="ARBA00022840"/>
    </source>
</evidence>
<keyword evidence="1 9" id="KW-0547">Nucleotide-binding</keyword>
<reference evidence="13" key="1">
    <citation type="journal article" date="2019" name="Int. J. Syst. Evol. Microbiol.">
        <title>The Global Catalogue of Microorganisms (GCM) 10K type strain sequencing project: providing services to taxonomists for standard genome sequencing and annotation.</title>
        <authorList>
            <consortium name="The Broad Institute Genomics Platform"/>
            <consortium name="The Broad Institute Genome Sequencing Center for Infectious Disease"/>
            <person name="Wu L."/>
            <person name="Ma J."/>
        </authorList>
    </citation>
    <scope>NUCLEOTIDE SEQUENCE [LARGE SCALE GENOMIC DNA]</scope>
    <source>
        <strain evidence="13">CCUG 56698</strain>
    </source>
</reference>
<comment type="caution">
    <text evidence="12">The sequence shown here is derived from an EMBL/GenBank/DDBJ whole genome shotgun (WGS) entry which is preliminary data.</text>
</comment>
<feature type="domain" description="UvrD-like helicase C-terminal" evidence="11">
    <location>
        <begin position="235"/>
        <end position="479"/>
    </location>
</feature>
<keyword evidence="4 9" id="KW-0067">ATP-binding</keyword>
<feature type="binding site" evidence="9">
    <location>
        <begin position="34"/>
        <end position="41"/>
    </location>
    <ligand>
        <name>ATP</name>
        <dbReference type="ChEBI" id="CHEBI:30616"/>
    </ligand>
</feature>
<organism evidence="12 13">
    <name type="scientific">Schaalia naturae</name>
    <dbReference type="NCBI Taxonomy" id="635203"/>
    <lineage>
        <taxon>Bacteria</taxon>
        <taxon>Bacillati</taxon>
        <taxon>Actinomycetota</taxon>
        <taxon>Actinomycetes</taxon>
        <taxon>Actinomycetales</taxon>
        <taxon>Actinomycetaceae</taxon>
        <taxon>Schaalia</taxon>
    </lineage>
</organism>
<dbReference type="Proteomes" id="UP001596527">
    <property type="component" value="Unassembled WGS sequence"/>
</dbReference>
<dbReference type="RefSeq" id="WP_380971766.1">
    <property type="nucleotide sequence ID" value="NZ_JBHTEF010000001.1"/>
</dbReference>
<name>A0ABW2SIX9_9ACTO</name>
<dbReference type="CDD" id="cd17932">
    <property type="entry name" value="DEXQc_UvrD"/>
    <property type="match status" value="1"/>
</dbReference>
<dbReference type="PANTHER" id="PTHR11070:SF2">
    <property type="entry name" value="ATP-DEPENDENT DNA HELICASE SRS2"/>
    <property type="match status" value="1"/>
</dbReference>
<dbReference type="PROSITE" id="PS51217">
    <property type="entry name" value="UVRD_HELICASE_CTER"/>
    <property type="match status" value="1"/>
</dbReference>
<evidence type="ECO:0000256" key="1">
    <source>
        <dbReference type="ARBA" id="ARBA00022741"/>
    </source>
</evidence>
<accession>A0ABW2SIX9</accession>
<evidence type="ECO:0000256" key="5">
    <source>
        <dbReference type="ARBA" id="ARBA00023235"/>
    </source>
</evidence>
<evidence type="ECO:0000256" key="2">
    <source>
        <dbReference type="ARBA" id="ARBA00022801"/>
    </source>
</evidence>
<sequence>MILPEDWRPPEDITLEPNALRAVREPMANVVVTAGPGAGKTELLAERADFLLTTGACRYPRRILAISFKVDAERNIRERVRKRCGEQLAARFDSFTFHAFAKQIIDNYRVLFTGNDALDPDYTVDRSDRVPHRQITFDDLVPLAIDILQKSPFVRNAIRQTYSHVFLDEFQDTTSNQYSLLKEVFIDSNVVLTAVGDVKQRIMSWAGALDGIMQTFSVDFAAQPLPLYQNYRSEPVLRRMQNRIVQVMDPTAAIPVAELVGTEGSVTVMPFTTSADEAVGITDQIEAWLNTGVPASEIAILVRQQPHLVCELLIDELNARGIASRNEQLRQDLTAEPAVIVILDLIRVVADDRRPAAYARLMRLVTRMSRTEEMALRNARAVSRFLEAERETFREGTASRSDSNEWKKVIVGFLRLVTKPVMCALSPEYQHGKHLNQLIKQTFDVFCRELDKDGDPIAALVRLSEDEAVRILTIHKSKGLEFEKVVVVGVESEFFWAEIDDCRAEFFVAISRAKNELILTCAQRRPRPTNAPWRWEEQRHPMKEFLNYAAE</sequence>
<keyword evidence="3 9" id="KW-0347">Helicase</keyword>
<evidence type="ECO:0000313" key="12">
    <source>
        <dbReference type="EMBL" id="MFC7580075.1"/>
    </source>
</evidence>
<dbReference type="PROSITE" id="PS51198">
    <property type="entry name" value="UVRD_HELICASE_ATP_BIND"/>
    <property type="match status" value="1"/>
</dbReference>
<evidence type="ECO:0000256" key="8">
    <source>
        <dbReference type="ARBA" id="ARBA00048988"/>
    </source>
</evidence>
<dbReference type="Pfam" id="PF13361">
    <property type="entry name" value="UvrD_C"/>
    <property type="match status" value="1"/>
</dbReference>
<evidence type="ECO:0000256" key="6">
    <source>
        <dbReference type="ARBA" id="ARBA00034617"/>
    </source>
</evidence>
<evidence type="ECO:0000256" key="9">
    <source>
        <dbReference type="PROSITE-ProRule" id="PRU00560"/>
    </source>
</evidence>
<evidence type="ECO:0000313" key="13">
    <source>
        <dbReference type="Proteomes" id="UP001596527"/>
    </source>
</evidence>
<comment type="catalytic activity">
    <reaction evidence="6">
        <text>Couples ATP hydrolysis with the unwinding of duplex DNA by translocating in the 3'-5' direction.</text>
        <dbReference type="EC" id="5.6.2.4"/>
    </reaction>
</comment>
<dbReference type="SUPFAM" id="SSF52540">
    <property type="entry name" value="P-loop containing nucleoside triphosphate hydrolases"/>
    <property type="match status" value="1"/>
</dbReference>